<accession>A0A259U046</accession>
<organism evidence="1 2">
    <name type="scientific">Rubricoccus marinus</name>
    <dbReference type="NCBI Taxonomy" id="716817"/>
    <lineage>
        <taxon>Bacteria</taxon>
        <taxon>Pseudomonadati</taxon>
        <taxon>Rhodothermota</taxon>
        <taxon>Rhodothermia</taxon>
        <taxon>Rhodothermales</taxon>
        <taxon>Rubricoccaceae</taxon>
        <taxon>Rubricoccus</taxon>
    </lineage>
</organism>
<dbReference type="Gene3D" id="3.30.70.100">
    <property type="match status" value="1"/>
</dbReference>
<dbReference type="AlphaFoldDB" id="A0A259U046"/>
<sequence length="101" mass="11075">MSTVNKAIFARLVAKPGMEAEVEQFLTGALPLAQDEEKTVTWYAVKFDERTFGIFDSFPDDDGRQAHLNGPIAAALMENADRLLAEPPSIEQIDVLAAKLP</sequence>
<keyword evidence="2" id="KW-1185">Reference proteome</keyword>
<evidence type="ECO:0000313" key="1">
    <source>
        <dbReference type="EMBL" id="OZC03306.1"/>
    </source>
</evidence>
<dbReference type="SUPFAM" id="SSF54909">
    <property type="entry name" value="Dimeric alpha+beta barrel"/>
    <property type="match status" value="1"/>
</dbReference>
<dbReference type="GO" id="GO:0004497">
    <property type="term" value="F:monooxygenase activity"/>
    <property type="evidence" value="ECO:0007669"/>
    <property type="project" value="UniProtKB-KW"/>
</dbReference>
<proteinExistence type="predicted"/>
<gene>
    <name evidence="1" type="ORF">BSZ36_10130</name>
</gene>
<keyword evidence="1" id="KW-0503">Monooxygenase</keyword>
<dbReference type="InterPro" id="IPR011008">
    <property type="entry name" value="Dimeric_a/b-barrel"/>
</dbReference>
<dbReference type="RefSeq" id="WP_094548516.1">
    <property type="nucleotide sequence ID" value="NZ_MQWB01000001.1"/>
</dbReference>
<reference evidence="1 2" key="1">
    <citation type="submission" date="2016-11" db="EMBL/GenBank/DDBJ databases">
        <title>Study of marine rhodopsin-containing bacteria.</title>
        <authorList>
            <person name="Yoshizawa S."/>
            <person name="Kumagai Y."/>
            <person name="Kogure K."/>
        </authorList>
    </citation>
    <scope>NUCLEOTIDE SEQUENCE [LARGE SCALE GENOMIC DNA]</scope>
    <source>
        <strain evidence="1 2">SG-29</strain>
    </source>
</reference>
<protein>
    <submittedName>
        <fullName evidence="1">Antibiotic biosynthesis monooxygenase</fullName>
    </submittedName>
</protein>
<dbReference type="InParanoid" id="A0A259U046"/>
<dbReference type="EMBL" id="MQWB01000001">
    <property type="protein sequence ID" value="OZC03306.1"/>
    <property type="molecule type" value="Genomic_DNA"/>
</dbReference>
<dbReference type="OrthoDB" id="9804891at2"/>
<dbReference type="Proteomes" id="UP000216446">
    <property type="component" value="Unassembled WGS sequence"/>
</dbReference>
<keyword evidence="1" id="KW-0560">Oxidoreductase</keyword>
<name>A0A259U046_9BACT</name>
<comment type="caution">
    <text evidence="1">The sequence shown here is derived from an EMBL/GenBank/DDBJ whole genome shotgun (WGS) entry which is preliminary data.</text>
</comment>
<evidence type="ECO:0000313" key="2">
    <source>
        <dbReference type="Proteomes" id="UP000216446"/>
    </source>
</evidence>